<dbReference type="AlphaFoldDB" id="A0A2R6PX23"/>
<dbReference type="GO" id="GO:0016020">
    <property type="term" value="C:membrane"/>
    <property type="evidence" value="ECO:0007669"/>
    <property type="project" value="UniProtKB-SubCell"/>
</dbReference>
<keyword evidence="7" id="KW-0560">Oxidoreductase</keyword>
<name>A0A2R6PX23_ACTCC</name>
<dbReference type="FunCoup" id="A0A2R6PX23">
    <property type="interactions" value="140"/>
</dbReference>
<dbReference type="PRINTS" id="PR00463">
    <property type="entry name" value="EP450I"/>
</dbReference>
<keyword evidence="10" id="KW-0472">Membrane</keyword>
<evidence type="ECO:0000256" key="6">
    <source>
        <dbReference type="ARBA" id="ARBA00022989"/>
    </source>
</evidence>
<dbReference type="GO" id="GO:0020037">
    <property type="term" value="F:heme binding"/>
    <property type="evidence" value="ECO:0007669"/>
    <property type="project" value="InterPro"/>
</dbReference>
<dbReference type="OrthoDB" id="2789670at2759"/>
<evidence type="ECO:0000256" key="4">
    <source>
        <dbReference type="ARBA" id="ARBA00022692"/>
    </source>
</evidence>
<evidence type="ECO:0000256" key="2">
    <source>
        <dbReference type="ARBA" id="ARBA00004167"/>
    </source>
</evidence>
<dbReference type="STRING" id="1590841.A0A2R6PX23"/>
<dbReference type="SUPFAM" id="SSF48264">
    <property type="entry name" value="Cytochrome P450"/>
    <property type="match status" value="1"/>
</dbReference>
<gene>
    <name evidence="12" type="ORF">CEY00_Acc24913</name>
</gene>
<proteinExistence type="predicted"/>
<keyword evidence="5 11" id="KW-0479">Metal-binding</keyword>
<keyword evidence="13" id="KW-1185">Reference proteome</keyword>
<evidence type="ECO:0000313" key="13">
    <source>
        <dbReference type="Proteomes" id="UP000241394"/>
    </source>
</evidence>
<evidence type="ECO:0000256" key="11">
    <source>
        <dbReference type="PIRSR" id="PIRSR602401-1"/>
    </source>
</evidence>
<evidence type="ECO:0000256" key="9">
    <source>
        <dbReference type="ARBA" id="ARBA00023033"/>
    </source>
</evidence>
<evidence type="ECO:0000313" key="12">
    <source>
        <dbReference type="EMBL" id="PSR98308.1"/>
    </source>
</evidence>
<evidence type="ECO:0000256" key="7">
    <source>
        <dbReference type="ARBA" id="ARBA00023002"/>
    </source>
</evidence>
<reference evidence="12 13" key="1">
    <citation type="submission" date="2017-07" db="EMBL/GenBank/DDBJ databases">
        <title>An improved, manually edited Actinidia chinensis var. chinensis (kiwifruit) genome highlights the challenges associated with draft genomes and gene prediction in plants.</title>
        <authorList>
            <person name="Pilkington S."/>
            <person name="Crowhurst R."/>
            <person name="Hilario E."/>
            <person name="Nardozza S."/>
            <person name="Fraser L."/>
            <person name="Peng Y."/>
            <person name="Gunaseelan K."/>
            <person name="Simpson R."/>
            <person name="Tahir J."/>
            <person name="Deroles S."/>
            <person name="Templeton K."/>
            <person name="Luo Z."/>
            <person name="Davy M."/>
            <person name="Cheng C."/>
            <person name="Mcneilage M."/>
            <person name="Scaglione D."/>
            <person name="Liu Y."/>
            <person name="Zhang Q."/>
            <person name="Datson P."/>
            <person name="De Silva N."/>
            <person name="Gardiner S."/>
            <person name="Bassett H."/>
            <person name="Chagne D."/>
            <person name="Mccallum J."/>
            <person name="Dzierzon H."/>
            <person name="Deng C."/>
            <person name="Wang Y.-Y."/>
            <person name="Barron N."/>
            <person name="Manako K."/>
            <person name="Bowen J."/>
            <person name="Foster T."/>
            <person name="Erridge Z."/>
            <person name="Tiffin H."/>
            <person name="Waite C."/>
            <person name="Davies K."/>
            <person name="Grierson E."/>
            <person name="Laing W."/>
            <person name="Kirk R."/>
            <person name="Chen X."/>
            <person name="Wood M."/>
            <person name="Montefiori M."/>
            <person name="Brummell D."/>
            <person name="Schwinn K."/>
            <person name="Catanach A."/>
            <person name="Fullerton C."/>
            <person name="Li D."/>
            <person name="Meiyalaghan S."/>
            <person name="Nieuwenhuizen N."/>
            <person name="Read N."/>
            <person name="Prakash R."/>
            <person name="Hunter D."/>
            <person name="Zhang H."/>
            <person name="Mckenzie M."/>
            <person name="Knabel M."/>
            <person name="Harris A."/>
            <person name="Allan A."/>
            <person name="Chen A."/>
            <person name="Janssen B."/>
            <person name="Plunkett B."/>
            <person name="Dwamena C."/>
            <person name="Voogd C."/>
            <person name="Leif D."/>
            <person name="Lafferty D."/>
            <person name="Souleyre E."/>
            <person name="Varkonyi-Gasic E."/>
            <person name="Gambi F."/>
            <person name="Hanley J."/>
            <person name="Yao J.-L."/>
            <person name="Cheung J."/>
            <person name="David K."/>
            <person name="Warren B."/>
            <person name="Marsh K."/>
            <person name="Snowden K."/>
            <person name="Lin-Wang K."/>
            <person name="Brian L."/>
            <person name="Martinez-Sanchez M."/>
            <person name="Wang M."/>
            <person name="Ileperuma N."/>
            <person name="Macnee N."/>
            <person name="Campin R."/>
            <person name="Mcatee P."/>
            <person name="Drummond R."/>
            <person name="Espley R."/>
            <person name="Ireland H."/>
            <person name="Wu R."/>
            <person name="Atkinson R."/>
            <person name="Karunairetnam S."/>
            <person name="Bulley S."/>
            <person name="Chunkath S."/>
            <person name="Hanley Z."/>
            <person name="Storey R."/>
            <person name="Thrimawithana A."/>
            <person name="Thomson S."/>
            <person name="David C."/>
            <person name="Testolin R."/>
        </authorList>
    </citation>
    <scope>NUCLEOTIDE SEQUENCE [LARGE SCALE GENOMIC DNA]</scope>
    <source>
        <strain evidence="13">cv. Red5</strain>
        <tissue evidence="12">Young leaf</tissue>
    </source>
</reference>
<comment type="cofactor">
    <cofactor evidence="1 11">
        <name>heme</name>
        <dbReference type="ChEBI" id="CHEBI:30413"/>
    </cofactor>
</comment>
<dbReference type="Pfam" id="PF00067">
    <property type="entry name" value="p450"/>
    <property type="match status" value="1"/>
</dbReference>
<keyword evidence="4" id="KW-0812">Transmembrane</keyword>
<protein>
    <submittedName>
        <fullName evidence="12">Cytochrome P450 82C4 like</fullName>
    </submittedName>
</protein>
<dbReference type="CDD" id="cd20654">
    <property type="entry name" value="CYP82"/>
    <property type="match status" value="1"/>
</dbReference>
<keyword evidence="6" id="KW-1133">Transmembrane helix</keyword>
<reference evidence="13" key="2">
    <citation type="journal article" date="2018" name="BMC Genomics">
        <title>A manually annotated Actinidia chinensis var. chinensis (kiwifruit) genome highlights the challenges associated with draft genomes and gene prediction in plants.</title>
        <authorList>
            <person name="Pilkington S.M."/>
            <person name="Crowhurst R."/>
            <person name="Hilario E."/>
            <person name="Nardozza S."/>
            <person name="Fraser L."/>
            <person name="Peng Y."/>
            <person name="Gunaseelan K."/>
            <person name="Simpson R."/>
            <person name="Tahir J."/>
            <person name="Deroles S.C."/>
            <person name="Templeton K."/>
            <person name="Luo Z."/>
            <person name="Davy M."/>
            <person name="Cheng C."/>
            <person name="McNeilage M."/>
            <person name="Scaglione D."/>
            <person name="Liu Y."/>
            <person name="Zhang Q."/>
            <person name="Datson P."/>
            <person name="De Silva N."/>
            <person name="Gardiner S.E."/>
            <person name="Bassett H."/>
            <person name="Chagne D."/>
            <person name="McCallum J."/>
            <person name="Dzierzon H."/>
            <person name="Deng C."/>
            <person name="Wang Y.Y."/>
            <person name="Barron L."/>
            <person name="Manako K."/>
            <person name="Bowen J."/>
            <person name="Foster T.M."/>
            <person name="Erridge Z.A."/>
            <person name="Tiffin H."/>
            <person name="Waite C.N."/>
            <person name="Davies K.M."/>
            <person name="Grierson E.P."/>
            <person name="Laing W.A."/>
            <person name="Kirk R."/>
            <person name="Chen X."/>
            <person name="Wood M."/>
            <person name="Montefiori M."/>
            <person name="Brummell D.A."/>
            <person name="Schwinn K.E."/>
            <person name="Catanach A."/>
            <person name="Fullerton C."/>
            <person name="Li D."/>
            <person name="Meiyalaghan S."/>
            <person name="Nieuwenhuizen N."/>
            <person name="Read N."/>
            <person name="Prakash R."/>
            <person name="Hunter D."/>
            <person name="Zhang H."/>
            <person name="McKenzie M."/>
            <person name="Knabel M."/>
            <person name="Harris A."/>
            <person name="Allan A.C."/>
            <person name="Gleave A."/>
            <person name="Chen A."/>
            <person name="Janssen B.J."/>
            <person name="Plunkett B."/>
            <person name="Ampomah-Dwamena C."/>
            <person name="Voogd C."/>
            <person name="Leif D."/>
            <person name="Lafferty D."/>
            <person name="Souleyre E.J.F."/>
            <person name="Varkonyi-Gasic E."/>
            <person name="Gambi F."/>
            <person name="Hanley J."/>
            <person name="Yao J.L."/>
            <person name="Cheung J."/>
            <person name="David K.M."/>
            <person name="Warren B."/>
            <person name="Marsh K."/>
            <person name="Snowden K.C."/>
            <person name="Lin-Wang K."/>
            <person name="Brian L."/>
            <person name="Martinez-Sanchez M."/>
            <person name="Wang M."/>
            <person name="Ileperuma N."/>
            <person name="Macnee N."/>
            <person name="Campin R."/>
            <person name="McAtee P."/>
            <person name="Drummond R.S.M."/>
            <person name="Espley R.V."/>
            <person name="Ireland H.S."/>
            <person name="Wu R."/>
            <person name="Atkinson R.G."/>
            <person name="Karunairetnam S."/>
            <person name="Bulley S."/>
            <person name="Chunkath S."/>
            <person name="Hanley Z."/>
            <person name="Storey R."/>
            <person name="Thrimawithana A.H."/>
            <person name="Thomson S."/>
            <person name="David C."/>
            <person name="Testolin R."/>
            <person name="Huang H."/>
            <person name="Hellens R.P."/>
            <person name="Schaffer R.J."/>
        </authorList>
    </citation>
    <scope>NUCLEOTIDE SEQUENCE [LARGE SCALE GENOMIC DNA]</scope>
    <source>
        <strain evidence="13">cv. Red5</strain>
    </source>
</reference>
<evidence type="ECO:0000256" key="3">
    <source>
        <dbReference type="ARBA" id="ARBA00022617"/>
    </source>
</evidence>
<keyword evidence="9" id="KW-0503">Monooxygenase</keyword>
<evidence type="ECO:0000256" key="8">
    <source>
        <dbReference type="ARBA" id="ARBA00023004"/>
    </source>
</evidence>
<dbReference type="GO" id="GO:0005506">
    <property type="term" value="F:iron ion binding"/>
    <property type="evidence" value="ECO:0007669"/>
    <property type="project" value="InterPro"/>
</dbReference>
<comment type="subcellular location">
    <subcellularLocation>
        <location evidence="2">Membrane</location>
        <topology evidence="2">Single-pass membrane protein</topology>
    </subcellularLocation>
</comment>
<dbReference type="GO" id="GO:0004497">
    <property type="term" value="F:monooxygenase activity"/>
    <property type="evidence" value="ECO:0007669"/>
    <property type="project" value="UniProtKB-KW"/>
</dbReference>
<dbReference type="InterPro" id="IPR036396">
    <property type="entry name" value="Cyt_P450_sf"/>
</dbReference>
<evidence type="ECO:0000256" key="10">
    <source>
        <dbReference type="ARBA" id="ARBA00023136"/>
    </source>
</evidence>
<dbReference type="PANTHER" id="PTHR47947:SF1">
    <property type="entry name" value="CYTOCHROME P450 82E3"/>
    <property type="match status" value="1"/>
</dbReference>
<dbReference type="GO" id="GO:0016705">
    <property type="term" value="F:oxidoreductase activity, acting on paired donors, with incorporation or reduction of molecular oxygen"/>
    <property type="evidence" value="ECO:0007669"/>
    <property type="project" value="InterPro"/>
</dbReference>
<organism evidence="12 13">
    <name type="scientific">Actinidia chinensis var. chinensis</name>
    <name type="common">Chinese soft-hair kiwi</name>
    <dbReference type="NCBI Taxonomy" id="1590841"/>
    <lineage>
        <taxon>Eukaryota</taxon>
        <taxon>Viridiplantae</taxon>
        <taxon>Streptophyta</taxon>
        <taxon>Embryophyta</taxon>
        <taxon>Tracheophyta</taxon>
        <taxon>Spermatophyta</taxon>
        <taxon>Magnoliopsida</taxon>
        <taxon>eudicotyledons</taxon>
        <taxon>Gunneridae</taxon>
        <taxon>Pentapetalae</taxon>
        <taxon>asterids</taxon>
        <taxon>Ericales</taxon>
        <taxon>Actinidiaceae</taxon>
        <taxon>Actinidia</taxon>
    </lineage>
</organism>
<dbReference type="InterPro" id="IPR002401">
    <property type="entry name" value="Cyt_P450_E_grp-I"/>
</dbReference>
<evidence type="ECO:0000256" key="5">
    <source>
        <dbReference type="ARBA" id="ARBA00022723"/>
    </source>
</evidence>
<dbReference type="EMBL" id="NKQK01000022">
    <property type="protein sequence ID" value="PSR98308.1"/>
    <property type="molecule type" value="Genomic_DNA"/>
</dbReference>
<dbReference type="PANTHER" id="PTHR47947">
    <property type="entry name" value="CYTOCHROME P450 82C3-RELATED"/>
    <property type="match status" value="1"/>
</dbReference>
<dbReference type="InterPro" id="IPR050651">
    <property type="entry name" value="Plant_Cytochrome_P450_Monoox"/>
</dbReference>
<dbReference type="PRINTS" id="PR00385">
    <property type="entry name" value="P450"/>
</dbReference>
<sequence>MDLILLAQKIGTILLALVLLHYVRRLIANNNSPSTKGVQAPQPNGSWPIIGHLPLLGGPTPVFRALAALADKHGPIFRIQLGMHHAIVVSSKDAIKDCFTTNNVVFMTRPESATMKYMGYDGAFFALGPSGPYWHKMRKITSIELLSNSRLESLKHVRDSEVDLCIGELYSRCKGSRTIVDMIKWFKRVTINLMLQMIAGKRYSLTGDGDDNEESKRFRRALKEFVYLAAVFEVADVIPRLEWLDSQGRLRAMKRTAKEMDYFMSMWLEEHIQRRPNGQLKGEETDFMDVMLSLFPEEELLEGHKRETIIKATAQLFLLAGSDTSRIAMTWALSLLLNHTEALQRAQEELDAHVGRERWVDESDIKHLPYLQSIVKETLRLYPPGPLSVPREAMKDCLVADYHVPRGTTLIVNLWKLHRDPNVWDDPNEFRPERFLTSRARFDVRGQQFEYLPYSAGRRMCPGVASSLQMVQLTLGRVLQGFSFATPMNAKVDMTEGLGLALHKANPLEVILTPRLQSKLYQQ</sequence>
<dbReference type="Proteomes" id="UP000241394">
    <property type="component" value="Chromosome LG22"/>
</dbReference>
<accession>A0A2R6PX23</accession>
<keyword evidence="3 11" id="KW-0349">Heme</keyword>
<dbReference type="OMA" id="IPFTEWM"/>
<keyword evidence="8 11" id="KW-0408">Iron</keyword>
<comment type="caution">
    <text evidence="12">The sequence shown here is derived from an EMBL/GenBank/DDBJ whole genome shotgun (WGS) entry which is preliminary data.</text>
</comment>
<dbReference type="InterPro" id="IPR001128">
    <property type="entry name" value="Cyt_P450"/>
</dbReference>
<evidence type="ECO:0000256" key="1">
    <source>
        <dbReference type="ARBA" id="ARBA00001971"/>
    </source>
</evidence>
<dbReference type="Gramene" id="PSR98308">
    <property type="protein sequence ID" value="PSR98308"/>
    <property type="gene ID" value="CEY00_Acc24913"/>
</dbReference>
<dbReference type="Gene3D" id="1.10.630.10">
    <property type="entry name" value="Cytochrome P450"/>
    <property type="match status" value="1"/>
</dbReference>
<dbReference type="InParanoid" id="A0A2R6PX23"/>
<dbReference type="FunFam" id="1.10.630.10:FF:000026">
    <property type="entry name" value="Cytochrome P450 82C4"/>
    <property type="match status" value="1"/>
</dbReference>
<feature type="binding site" description="axial binding residue" evidence="11">
    <location>
        <position position="461"/>
    </location>
    <ligand>
        <name>heme</name>
        <dbReference type="ChEBI" id="CHEBI:30413"/>
    </ligand>
    <ligandPart>
        <name>Fe</name>
        <dbReference type="ChEBI" id="CHEBI:18248"/>
    </ligandPart>
</feature>